<dbReference type="EMBL" id="JAVIJP010000016">
    <property type="protein sequence ID" value="KAL3642992.1"/>
    <property type="molecule type" value="Genomic_DNA"/>
</dbReference>
<protein>
    <submittedName>
        <fullName evidence="2">Uncharacterized protein</fullName>
    </submittedName>
</protein>
<feature type="compositionally biased region" description="Basic residues" evidence="1">
    <location>
        <begin position="12"/>
        <end position="21"/>
    </location>
</feature>
<dbReference type="PANTHER" id="PTHR36811">
    <property type="entry name" value="OS08G0444440 PROTEIN"/>
    <property type="match status" value="1"/>
</dbReference>
<evidence type="ECO:0000313" key="3">
    <source>
        <dbReference type="Proteomes" id="UP001632038"/>
    </source>
</evidence>
<feature type="compositionally biased region" description="Basic residues" evidence="1">
    <location>
        <begin position="175"/>
        <end position="185"/>
    </location>
</feature>
<keyword evidence="3" id="KW-1185">Reference proteome</keyword>
<gene>
    <name evidence="2" type="ORF">CASFOL_013807</name>
</gene>
<dbReference type="AlphaFoldDB" id="A0ABD3DNY7"/>
<accession>A0ABD3DNY7</accession>
<feature type="region of interest" description="Disordered" evidence="1">
    <location>
        <begin position="1"/>
        <end position="21"/>
    </location>
</feature>
<name>A0ABD3DNY7_9LAMI</name>
<evidence type="ECO:0000313" key="2">
    <source>
        <dbReference type="EMBL" id="KAL3642992.1"/>
    </source>
</evidence>
<evidence type="ECO:0000256" key="1">
    <source>
        <dbReference type="SAM" id="MobiDB-lite"/>
    </source>
</evidence>
<feature type="region of interest" description="Disordered" evidence="1">
    <location>
        <begin position="161"/>
        <end position="185"/>
    </location>
</feature>
<comment type="caution">
    <text evidence="2">The sequence shown here is derived from an EMBL/GenBank/DDBJ whole genome shotgun (WGS) entry which is preliminary data.</text>
</comment>
<proteinExistence type="predicted"/>
<reference evidence="3" key="1">
    <citation type="journal article" date="2024" name="IScience">
        <title>Strigolactones Initiate the Formation of Haustorium-like Structures in Castilleja.</title>
        <authorList>
            <person name="Buerger M."/>
            <person name="Peterson D."/>
            <person name="Chory J."/>
        </authorList>
    </citation>
    <scope>NUCLEOTIDE SEQUENCE [LARGE SCALE GENOMIC DNA]</scope>
</reference>
<sequence length="185" mass="20785">MAKKLVSVSLPPKKKPFKSTNKTKRLKNVLKNVLNYMKSDTYMFAPLISSDPYNPTTPIASFGGEISCENVKEYLKCDCYMYAPFIIDSSCDNPNPDQEDQCGEKAGKGCVGDHQMEPIMEETATQDGNTVREFENGDLGRRYIVKNNLLHRETVKHVVHQNRRSSSSVPGKVLSQKKAHTIVVE</sequence>
<dbReference type="Proteomes" id="UP001632038">
    <property type="component" value="Unassembled WGS sequence"/>
</dbReference>
<organism evidence="2 3">
    <name type="scientific">Castilleja foliolosa</name>
    <dbReference type="NCBI Taxonomy" id="1961234"/>
    <lineage>
        <taxon>Eukaryota</taxon>
        <taxon>Viridiplantae</taxon>
        <taxon>Streptophyta</taxon>
        <taxon>Embryophyta</taxon>
        <taxon>Tracheophyta</taxon>
        <taxon>Spermatophyta</taxon>
        <taxon>Magnoliopsida</taxon>
        <taxon>eudicotyledons</taxon>
        <taxon>Gunneridae</taxon>
        <taxon>Pentapetalae</taxon>
        <taxon>asterids</taxon>
        <taxon>lamiids</taxon>
        <taxon>Lamiales</taxon>
        <taxon>Orobanchaceae</taxon>
        <taxon>Pedicularideae</taxon>
        <taxon>Castillejinae</taxon>
        <taxon>Castilleja</taxon>
    </lineage>
</organism>
<dbReference type="PANTHER" id="PTHR36811:SF2">
    <property type="entry name" value="OS08G0444440 PROTEIN"/>
    <property type="match status" value="1"/>
</dbReference>